<dbReference type="OrthoDB" id="47923at2759"/>
<proteinExistence type="predicted"/>
<dbReference type="InterPro" id="IPR035925">
    <property type="entry name" value="BSD_dom_sf"/>
</dbReference>
<feature type="compositionally biased region" description="Acidic residues" evidence="1">
    <location>
        <begin position="582"/>
        <end position="592"/>
    </location>
</feature>
<dbReference type="EMBL" id="BLBS01000001">
    <property type="protein sequence ID" value="GET85360.1"/>
    <property type="molecule type" value="Genomic_DNA"/>
</dbReference>
<gene>
    <name evidence="3" type="ORF">LtaPh_0100700</name>
</gene>
<dbReference type="Pfam" id="PF03909">
    <property type="entry name" value="BSD"/>
    <property type="match status" value="1"/>
</dbReference>
<dbReference type="Proteomes" id="UP000419144">
    <property type="component" value="Unassembled WGS sequence"/>
</dbReference>
<feature type="compositionally biased region" description="Low complexity" evidence="1">
    <location>
        <begin position="530"/>
        <end position="553"/>
    </location>
</feature>
<evidence type="ECO:0000256" key="1">
    <source>
        <dbReference type="SAM" id="MobiDB-lite"/>
    </source>
</evidence>
<evidence type="ECO:0000259" key="2">
    <source>
        <dbReference type="PROSITE" id="PS50858"/>
    </source>
</evidence>
<dbReference type="Gene3D" id="1.10.3970.10">
    <property type="entry name" value="BSD domain"/>
    <property type="match status" value="1"/>
</dbReference>
<dbReference type="AlphaFoldDB" id="A0A640K742"/>
<dbReference type="PANTHER" id="PTHR16019">
    <property type="entry name" value="SYNAPSE-ASSOCIATED PROTEIN"/>
    <property type="match status" value="1"/>
</dbReference>
<evidence type="ECO:0000313" key="3">
    <source>
        <dbReference type="EMBL" id="GET85360.1"/>
    </source>
</evidence>
<dbReference type="SMART" id="SM00751">
    <property type="entry name" value="BSD"/>
    <property type="match status" value="1"/>
</dbReference>
<feature type="domain" description="BSD" evidence="2">
    <location>
        <begin position="337"/>
        <end position="388"/>
    </location>
</feature>
<protein>
    <recommendedName>
        <fullName evidence="2">BSD domain-containing protein</fullName>
    </recommendedName>
</protein>
<organism evidence="3 4">
    <name type="scientific">Leishmania tarentolae</name>
    <name type="common">Sauroleishmania tarentolae</name>
    <dbReference type="NCBI Taxonomy" id="5689"/>
    <lineage>
        <taxon>Eukaryota</taxon>
        <taxon>Discoba</taxon>
        <taxon>Euglenozoa</taxon>
        <taxon>Kinetoplastea</taxon>
        <taxon>Metakinetoplastina</taxon>
        <taxon>Trypanosomatida</taxon>
        <taxon>Trypanosomatidae</taxon>
        <taxon>Leishmaniinae</taxon>
        <taxon>Leishmania</taxon>
        <taxon>lizard Leishmania</taxon>
    </lineage>
</organism>
<evidence type="ECO:0000313" key="4">
    <source>
        <dbReference type="Proteomes" id="UP000419144"/>
    </source>
</evidence>
<feature type="region of interest" description="Disordered" evidence="1">
    <location>
        <begin position="117"/>
        <end position="139"/>
    </location>
</feature>
<dbReference type="VEuPathDB" id="TriTrypDB:LtaPh_0100700"/>
<accession>A0A640K742</accession>
<dbReference type="InterPro" id="IPR051494">
    <property type="entry name" value="BSD_domain-containing"/>
</dbReference>
<dbReference type="PROSITE" id="PS50858">
    <property type="entry name" value="BSD"/>
    <property type="match status" value="1"/>
</dbReference>
<reference evidence="3" key="1">
    <citation type="submission" date="2019-11" db="EMBL/GenBank/DDBJ databases">
        <title>Leishmania tarentolae CDS.</title>
        <authorList>
            <person name="Goto Y."/>
            <person name="Yamagishi J."/>
        </authorList>
    </citation>
    <scope>NUCLEOTIDE SEQUENCE [LARGE SCALE GENOMIC DNA]</scope>
    <source>
        <strain evidence="3">Parrot Tar II</strain>
    </source>
</reference>
<comment type="caution">
    <text evidence="3">The sequence shown here is derived from an EMBL/GenBank/DDBJ whole genome shotgun (WGS) entry which is preliminary data.</text>
</comment>
<keyword evidence="4" id="KW-1185">Reference proteome</keyword>
<dbReference type="SUPFAM" id="SSF140383">
    <property type="entry name" value="BSD domain-like"/>
    <property type="match status" value="1"/>
</dbReference>
<dbReference type="InterPro" id="IPR005607">
    <property type="entry name" value="BSD_dom"/>
</dbReference>
<sequence>MSSAEYVRNVDARTTVYRWEASGLDDLNRQNKLSSLPFWIPNPTTRHHQFRVVLLRGLVQSATPASDPFGVLVELIAPPSPPMGTASASPSVASSSSSGDFPGGCAVTCEVLPIDSVTPTAAEGQPRRTGDGTGTSQRKALTSTKMAVLDANNAQVSFPDFISADVLHNTRFVKGSPKSFLLEITIETGISVPLHKAATTAFSFLSSLTTSASHLLGNTAQLYHGGRESINNAIRASAASALAQSSELWNGTTLSTSATPAYNATVSMNADASTAAALPPWEQPPEEWRDRVAEWHSLVSERLPGLDGTYRHGVEKALSPDEASLLAEVGLVEADLWALASLFDFDRDVQEGLLASAAVRAHRYRLVPARLKEETFWANYFWKVHCVGQCVTERQVAAVLVALCMPSRVAHTDLSTPAEVLRHIYDGEEAATVVTSFVQRGEAAAPWCSVAAKTARHYRNVLSMASQRSDLAPNTRTQVESTLSSLEDVLSCYGDALGGLTEPLGMPAAAAAAGAPAPLQMEALQTSPKQQQQQQRWEPSPAVSPDAAAPLVVETATSSRRDTTNGDIRSASQVAFVKMPWEEEDDAEEQAV</sequence>
<dbReference type="PANTHER" id="PTHR16019:SF5">
    <property type="entry name" value="BSD DOMAIN-CONTAINING PROTEIN 1"/>
    <property type="match status" value="1"/>
</dbReference>
<feature type="region of interest" description="Disordered" evidence="1">
    <location>
        <begin position="523"/>
        <end position="592"/>
    </location>
</feature>
<dbReference type="GO" id="GO:0005737">
    <property type="term" value="C:cytoplasm"/>
    <property type="evidence" value="ECO:0007669"/>
    <property type="project" value="TreeGrafter"/>
</dbReference>
<name>A0A640K742_LEITA</name>